<proteinExistence type="predicted"/>
<dbReference type="AlphaFoldDB" id="A0A151XIX5"/>
<dbReference type="EMBL" id="KQ982080">
    <property type="protein sequence ID" value="KYQ60363.1"/>
    <property type="molecule type" value="Genomic_DNA"/>
</dbReference>
<evidence type="ECO:0000256" key="1">
    <source>
        <dbReference type="SAM" id="MobiDB-lite"/>
    </source>
</evidence>
<feature type="compositionally biased region" description="Low complexity" evidence="1">
    <location>
        <begin position="226"/>
        <end position="235"/>
    </location>
</feature>
<gene>
    <name evidence="2" type="ORF">ALC60_00771</name>
</gene>
<evidence type="ECO:0000313" key="3">
    <source>
        <dbReference type="Proteomes" id="UP000075809"/>
    </source>
</evidence>
<feature type="compositionally biased region" description="Polar residues" evidence="1">
    <location>
        <begin position="144"/>
        <end position="153"/>
    </location>
</feature>
<evidence type="ECO:0000313" key="2">
    <source>
        <dbReference type="EMBL" id="KYQ60363.1"/>
    </source>
</evidence>
<protein>
    <submittedName>
        <fullName evidence="2">Uncharacterized protein</fullName>
    </submittedName>
</protein>
<reference evidence="2 3" key="1">
    <citation type="submission" date="2015-09" db="EMBL/GenBank/DDBJ databases">
        <title>Trachymyrmex zeteki WGS genome.</title>
        <authorList>
            <person name="Nygaard S."/>
            <person name="Hu H."/>
            <person name="Boomsma J."/>
            <person name="Zhang G."/>
        </authorList>
    </citation>
    <scope>NUCLEOTIDE SEQUENCE [LARGE SCALE GENOMIC DNA]</scope>
    <source>
        <strain evidence="2">Tzet28-1</strain>
        <tissue evidence="2">Whole body</tissue>
    </source>
</reference>
<organism evidence="2 3">
    <name type="scientific">Mycetomoellerius zeteki</name>
    <dbReference type="NCBI Taxonomy" id="64791"/>
    <lineage>
        <taxon>Eukaryota</taxon>
        <taxon>Metazoa</taxon>
        <taxon>Ecdysozoa</taxon>
        <taxon>Arthropoda</taxon>
        <taxon>Hexapoda</taxon>
        <taxon>Insecta</taxon>
        <taxon>Pterygota</taxon>
        <taxon>Neoptera</taxon>
        <taxon>Endopterygota</taxon>
        <taxon>Hymenoptera</taxon>
        <taxon>Apocrita</taxon>
        <taxon>Aculeata</taxon>
        <taxon>Formicoidea</taxon>
        <taxon>Formicidae</taxon>
        <taxon>Myrmicinae</taxon>
        <taxon>Mycetomoellerius</taxon>
    </lineage>
</organism>
<accession>A0A151XIX5</accession>
<keyword evidence="3" id="KW-1185">Reference proteome</keyword>
<feature type="region of interest" description="Disordered" evidence="1">
    <location>
        <begin position="127"/>
        <end position="153"/>
    </location>
</feature>
<dbReference type="Proteomes" id="UP000075809">
    <property type="component" value="Unassembled WGS sequence"/>
</dbReference>
<feature type="region of interest" description="Disordered" evidence="1">
    <location>
        <begin position="1"/>
        <end position="27"/>
    </location>
</feature>
<sequence>MKESAKGSGGRCDGSRNRCQPGVPDCKEKKGMRELWLSLVSVPPPKANNGPIFAPSAPAIFTSTSRSSLLPLRLSLLPICKRVADGHHHHPADPPPICIYRHYIGGQISRMPATFFQTPILVPDSPSLRMQPPVNHTLPRDIPITNSTPTRSVSPDFGNTRIVPLFTKISMKITVGGFSLVNGQPIVHALISEGELPSPTIVTVHSREMPMEHDLPSKKTTMRLPSSSSSSSNLA</sequence>
<feature type="region of interest" description="Disordered" evidence="1">
    <location>
        <begin position="212"/>
        <end position="235"/>
    </location>
</feature>
<name>A0A151XIX5_9HYME</name>